<proteinExistence type="predicted"/>
<evidence type="ECO:0000256" key="1">
    <source>
        <dbReference type="SAM" id="Phobius"/>
    </source>
</evidence>
<name>A0A481YZ03_9VIRU</name>
<feature type="transmembrane region" description="Helical" evidence="1">
    <location>
        <begin position="59"/>
        <end position="76"/>
    </location>
</feature>
<dbReference type="EMBL" id="MK500390">
    <property type="protein sequence ID" value="QBK88483.1"/>
    <property type="molecule type" value="Genomic_DNA"/>
</dbReference>
<keyword evidence="1" id="KW-0812">Transmembrane</keyword>
<protein>
    <submittedName>
        <fullName evidence="2">Uncharacterized protein</fullName>
    </submittedName>
</protein>
<keyword evidence="1" id="KW-0472">Membrane</keyword>
<sequence length="245" mass="28852">MTSLDNTYSHEYYEKMGHIDNVNGGLYNTIQNMDGVTIFKYIAIIIASYLFFKNRNINLNIILALVAALVIIYYIHDKKKVDLNNKETEIKTKIDNIVPVPDKIRYHDDIIDFLFSIQDMYEYNPQAYEEMSDNIEAFLTVYDIIHAGTPLCDHYYQIAESKKDNALNSLHSIIYKIPGDNVVVEKHTRAHKRLETILNKYLNKLYDECQHNIVKYGRTVYNRAINLGPKEHNHYQDKDFSYQFY</sequence>
<reference evidence="2" key="1">
    <citation type="journal article" date="2019" name="MBio">
        <title>Virus Genomes from Deep Sea Sediments Expand the Ocean Megavirome and Support Independent Origins of Viral Gigantism.</title>
        <authorList>
            <person name="Backstrom D."/>
            <person name="Yutin N."/>
            <person name="Jorgensen S.L."/>
            <person name="Dharamshi J."/>
            <person name="Homa F."/>
            <person name="Zaremba-Niedwiedzka K."/>
            <person name="Spang A."/>
            <person name="Wolf Y.I."/>
            <person name="Koonin E.V."/>
            <person name="Ettema T.J."/>
        </authorList>
    </citation>
    <scope>NUCLEOTIDE SEQUENCE</scope>
</reference>
<evidence type="ECO:0000313" key="2">
    <source>
        <dbReference type="EMBL" id="QBK88483.1"/>
    </source>
</evidence>
<organism evidence="2">
    <name type="scientific">Mimivirus LCMiAC01</name>
    <dbReference type="NCBI Taxonomy" id="2506608"/>
    <lineage>
        <taxon>Viruses</taxon>
        <taxon>Varidnaviria</taxon>
        <taxon>Bamfordvirae</taxon>
        <taxon>Nucleocytoviricota</taxon>
        <taxon>Megaviricetes</taxon>
        <taxon>Imitervirales</taxon>
        <taxon>Mimiviridae</taxon>
        <taxon>Klosneuvirinae</taxon>
    </lineage>
</organism>
<keyword evidence="1" id="KW-1133">Transmembrane helix</keyword>
<feature type="transmembrane region" description="Helical" evidence="1">
    <location>
        <begin position="35"/>
        <end position="52"/>
    </location>
</feature>
<accession>A0A481YZ03</accession>
<gene>
    <name evidence="2" type="ORF">LCMiAC01_01600</name>
</gene>